<feature type="domain" description="VOC" evidence="1">
    <location>
        <begin position="142"/>
        <end position="257"/>
    </location>
</feature>
<sequence>MPQLSSYEPGVPCWVDLATTDLEAAKTFYGDLFGWQANTSPDPQYGGYTMFTLGGAEGHEVAAAMPTTGDDQPPAWNSYVSVTDVDATAKAVQAAGGQVLMEPMDIPDQGRMAVFIDPIGAVISAWQPRAFQGAGMVNEPNTYCWSELNCRDIEAAKNFYGEVFGWEGTTSEFGDTTYTEWKVGGRSIAGMVEMNEQWPADLPAHWMVYFAVSDCDESAARASRLGGTTSVPPTDIPVGRFAVLGDPQGAYFSIIGLKG</sequence>
<dbReference type="PANTHER" id="PTHR33993:SF14">
    <property type="entry name" value="GB|AAF24581.1"/>
    <property type="match status" value="1"/>
</dbReference>
<protein>
    <recommendedName>
        <fullName evidence="1">VOC domain-containing protein</fullName>
    </recommendedName>
</protein>
<dbReference type="CDD" id="cd07247">
    <property type="entry name" value="SgaA_N_like"/>
    <property type="match status" value="2"/>
</dbReference>
<organism evidence="2 3">
    <name type="scientific">Nocardia amikacinitolerans</name>
    <dbReference type="NCBI Taxonomy" id="756689"/>
    <lineage>
        <taxon>Bacteria</taxon>
        <taxon>Bacillati</taxon>
        <taxon>Actinomycetota</taxon>
        <taxon>Actinomycetes</taxon>
        <taxon>Mycobacteriales</taxon>
        <taxon>Nocardiaceae</taxon>
        <taxon>Nocardia</taxon>
    </lineage>
</organism>
<dbReference type="InterPro" id="IPR052164">
    <property type="entry name" value="Anthracycline_SecMetBiosynth"/>
</dbReference>
<dbReference type="Pfam" id="PF00903">
    <property type="entry name" value="Glyoxalase"/>
    <property type="match status" value="1"/>
</dbReference>
<gene>
    <name evidence="2" type="ORF">SAMN04244553_4124</name>
</gene>
<dbReference type="InterPro" id="IPR037523">
    <property type="entry name" value="VOC_core"/>
</dbReference>
<proteinExistence type="predicted"/>
<dbReference type="Pfam" id="PF18029">
    <property type="entry name" value="Glyoxalase_6"/>
    <property type="match status" value="1"/>
</dbReference>
<dbReference type="InterPro" id="IPR004360">
    <property type="entry name" value="Glyas_Fos-R_dOase_dom"/>
</dbReference>
<dbReference type="RefSeq" id="WP_174554819.1">
    <property type="nucleotide sequence ID" value="NZ_JAMTCV010000003.1"/>
</dbReference>
<keyword evidence="3" id="KW-1185">Reference proteome</keyword>
<dbReference type="Gene3D" id="3.10.180.10">
    <property type="entry name" value="2,3-Dihydroxybiphenyl 1,2-Dioxygenase, domain 1"/>
    <property type="match status" value="2"/>
</dbReference>
<dbReference type="InterPro" id="IPR041581">
    <property type="entry name" value="Glyoxalase_6"/>
</dbReference>
<name>A0A285LQL0_9NOCA</name>
<dbReference type="AlphaFoldDB" id="A0A285LQL0"/>
<dbReference type="EMBL" id="OBEG01000004">
    <property type="protein sequence ID" value="SNY87185.1"/>
    <property type="molecule type" value="Genomic_DNA"/>
</dbReference>
<accession>A0A285LQL0</accession>
<reference evidence="2 3" key="1">
    <citation type="submission" date="2017-09" db="EMBL/GenBank/DDBJ databases">
        <authorList>
            <person name="Ehlers B."/>
            <person name="Leendertz F.H."/>
        </authorList>
    </citation>
    <scope>NUCLEOTIDE SEQUENCE [LARGE SCALE GENOMIC DNA]</scope>
    <source>
        <strain evidence="2 3">DSM 45537</strain>
    </source>
</reference>
<dbReference type="PROSITE" id="PS51819">
    <property type="entry name" value="VOC"/>
    <property type="match status" value="2"/>
</dbReference>
<dbReference type="Proteomes" id="UP000219565">
    <property type="component" value="Unassembled WGS sequence"/>
</dbReference>
<evidence type="ECO:0000313" key="3">
    <source>
        <dbReference type="Proteomes" id="UP000219565"/>
    </source>
</evidence>
<dbReference type="PANTHER" id="PTHR33993">
    <property type="entry name" value="GLYOXALASE-RELATED"/>
    <property type="match status" value="1"/>
</dbReference>
<dbReference type="InterPro" id="IPR029068">
    <property type="entry name" value="Glyas_Bleomycin-R_OHBP_Dase"/>
</dbReference>
<dbReference type="SUPFAM" id="SSF54593">
    <property type="entry name" value="Glyoxalase/Bleomycin resistance protein/Dihydroxybiphenyl dioxygenase"/>
    <property type="match status" value="2"/>
</dbReference>
<evidence type="ECO:0000259" key="1">
    <source>
        <dbReference type="PROSITE" id="PS51819"/>
    </source>
</evidence>
<evidence type="ECO:0000313" key="2">
    <source>
        <dbReference type="EMBL" id="SNY87185.1"/>
    </source>
</evidence>
<feature type="domain" description="VOC" evidence="1">
    <location>
        <begin position="11"/>
        <end position="128"/>
    </location>
</feature>